<sequence>MSKEDKDMIVIGKKKFAILIAVIVGGTIIANGIVTQALERLF</sequence>
<comment type="caution">
    <text evidence="2">The sequence shown here is derived from an EMBL/GenBank/DDBJ whole genome shotgun (WGS) entry which is preliminary data.</text>
</comment>
<reference evidence="3" key="1">
    <citation type="journal article" date="2019" name="Int. J. Syst. Evol. Microbiol.">
        <title>The Global Catalogue of Microorganisms (GCM) 10K type strain sequencing project: providing services to taxonomists for standard genome sequencing and annotation.</title>
        <authorList>
            <consortium name="The Broad Institute Genomics Platform"/>
            <consortium name="The Broad Institute Genome Sequencing Center for Infectious Disease"/>
            <person name="Wu L."/>
            <person name="Ma J."/>
        </authorList>
    </citation>
    <scope>NUCLEOTIDE SEQUENCE [LARGE SCALE GENOMIC DNA]</scope>
    <source>
        <strain evidence="3">KCTC 13528</strain>
    </source>
</reference>
<keyword evidence="1" id="KW-0472">Membrane</keyword>
<keyword evidence="1" id="KW-0812">Transmembrane</keyword>
<accession>A0ABW5ZDV9</accession>
<dbReference type="Proteomes" id="UP001597561">
    <property type="component" value="Unassembled WGS sequence"/>
</dbReference>
<organism evidence="2 3">
    <name type="scientific">Jeotgalibacillus terrae</name>
    <dbReference type="NCBI Taxonomy" id="587735"/>
    <lineage>
        <taxon>Bacteria</taxon>
        <taxon>Bacillati</taxon>
        <taxon>Bacillota</taxon>
        <taxon>Bacilli</taxon>
        <taxon>Bacillales</taxon>
        <taxon>Caryophanaceae</taxon>
        <taxon>Jeotgalibacillus</taxon>
    </lineage>
</organism>
<name>A0ABW5ZDV9_9BACL</name>
<evidence type="ECO:0000313" key="3">
    <source>
        <dbReference type="Proteomes" id="UP001597561"/>
    </source>
</evidence>
<evidence type="ECO:0000256" key="1">
    <source>
        <dbReference type="SAM" id="Phobius"/>
    </source>
</evidence>
<keyword evidence="3" id="KW-1185">Reference proteome</keyword>
<dbReference type="EMBL" id="JBHUPG010000003">
    <property type="protein sequence ID" value="MFD2910705.1"/>
    <property type="molecule type" value="Genomic_DNA"/>
</dbReference>
<feature type="transmembrane region" description="Helical" evidence="1">
    <location>
        <begin position="16"/>
        <end position="38"/>
    </location>
</feature>
<proteinExistence type="predicted"/>
<keyword evidence="1" id="KW-1133">Transmembrane helix</keyword>
<gene>
    <name evidence="2" type="ORF">ACFS5P_02335</name>
</gene>
<protein>
    <submittedName>
        <fullName evidence="2">Uncharacterized protein</fullName>
    </submittedName>
</protein>
<evidence type="ECO:0000313" key="2">
    <source>
        <dbReference type="EMBL" id="MFD2910705.1"/>
    </source>
</evidence>
<dbReference type="RefSeq" id="WP_275579581.1">
    <property type="nucleotide sequence ID" value="NZ_JAFBDK010000007.1"/>
</dbReference>